<proteinExistence type="predicted"/>
<reference evidence="1" key="1">
    <citation type="submission" date="2014-12" db="EMBL/GenBank/DDBJ databases">
        <title>Insight into the proteome of Arion vulgaris.</title>
        <authorList>
            <person name="Aradska J."/>
            <person name="Bulat T."/>
            <person name="Smidak R."/>
            <person name="Sarate P."/>
            <person name="Gangsoo J."/>
            <person name="Sialana F."/>
            <person name="Bilban M."/>
            <person name="Lubec G."/>
        </authorList>
    </citation>
    <scope>NUCLEOTIDE SEQUENCE</scope>
    <source>
        <tissue evidence="1">Skin</tissue>
    </source>
</reference>
<accession>A0A0B7BHJ2</accession>
<feature type="non-terminal residue" evidence="1">
    <location>
        <position position="1"/>
    </location>
</feature>
<feature type="non-terminal residue" evidence="1">
    <location>
        <position position="92"/>
    </location>
</feature>
<protein>
    <submittedName>
        <fullName evidence="1">Uncharacterized protein</fullName>
    </submittedName>
</protein>
<gene>
    <name evidence="1" type="primary">ORF187796</name>
</gene>
<dbReference type="EMBL" id="HACG01045487">
    <property type="protein sequence ID" value="CEK92352.1"/>
    <property type="molecule type" value="Transcribed_RNA"/>
</dbReference>
<organism evidence="1">
    <name type="scientific">Arion vulgaris</name>
    <dbReference type="NCBI Taxonomy" id="1028688"/>
    <lineage>
        <taxon>Eukaryota</taxon>
        <taxon>Metazoa</taxon>
        <taxon>Spiralia</taxon>
        <taxon>Lophotrochozoa</taxon>
        <taxon>Mollusca</taxon>
        <taxon>Gastropoda</taxon>
        <taxon>Heterobranchia</taxon>
        <taxon>Euthyneura</taxon>
        <taxon>Panpulmonata</taxon>
        <taxon>Eupulmonata</taxon>
        <taxon>Stylommatophora</taxon>
        <taxon>Helicina</taxon>
        <taxon>Arionoidea</taxon>
        <taxon>Arionidae</taxon>
        <taxon>Arion</taxon>
    </lineage>
</organism>
<name>A0A0B7BHJ2_9EUPU</name>
<evidence type="ECO:0000313" key="1">
    <source>
        <dbReference type="EMBL" id="CEK92352.1"/>
    </source>
</evidence>
<dbReference type="AlphaFoldDB" id="A0A0B7BHJ2"/>
<sequence length="92" mass="10738">GQTDIVGNNNADHLTRFSEDMAMIENVNMQIREVSLTEEIVGQEEVRQSRQMGEDDKRDIKDEISAYTWNYMTDVKKIEMEDECNIQHSQLV</sequence>